<keyword evidence="5" id="KW-1185">Reference proteome</keyword>
<dbReference type="SUPFAM" id="SSF53756">
    <property type="entry name" value="UDP-Glycosyltransferase/glycogen phosphorylase"/>
    <property type="match status" value="1"/>
</dbReference>
<dbReference type="Pfam" id="PF13439">
    <property type="entry name" value="Glyco_transf_4"/>
    <property type="match status" value="1"/>
</dbReference>
<dbReference type="KEGG" id="spha:D3Y57_13695"/>
<dbReference type="SUPFAM" id="SSF48208">
    <property type="entry name" value="Six-hairpin glycosidases"/>
    <property type="match status" value="1"/>
</dbReference>
<gene>
    <name evidence="4" type="ORF">D3Y57_13695</name>
</gene>
<dbReference type="InterPro" id="IPR001296">
    <property type="entry name" value="Glyco_trans_1"/>
</dbReference>
<dbReference type="PANTHER" id="PTHR12526">
    <property type="entry name" value="GLYCOSYLTRANSFERASE"/>
    <property type="match status" value="1"/>
</dbReference>
<evidence type="ECO:0000256" key="1">
    <source>
        <dbReference type="SAM" id="MobiDB-lite"/>
    </source>
</evidence>
<dbReference type="Proteomes" id="UP000276254">
    <property type="component" value="Chromosome"/>
</dbReference>
<dbReference type="OrthoDB" id="9765330at2"/>
<proteinExistence type="predicted"/>
<dbReference type="PANTHER" id="PTHR12526:SF572">
    <property type="entry name" value="BLL5144 PROTEIN"/>
    <property type="match status" value="1"/>
</dbReference>
<protein>
    <submittedName>
        <fullName evidence="4">Glycosyltransferase</fullName>
    </submittedName>
</protein>
<feature type="domain" description="Glycosyltransferase subfamily 4-like N-terminal" evidence="3">
    <location>
        <begin position="33"/>
        <end position="186"/>
    </location>
</feature>
<evidence type="ECO:0000313" key="4">
    <source>
        <dbReference type="EMBL" id="AYJ87995.1"/>
    </source>
</evidence>
<feature type="region of interest" description="Disordered" evidence="1">
    <location>
        <begin position="780"/>
        <end position="805"/>
    </location>
</feature>
<name>A0A494TSD7_SPHPE</name>
<dbReference type="AlphaFoldDB" id="A0A494TSD7"/>
<dbReference type="EMBL" id="CP032829">
    <property type="protein sequence ID" value="AYJ87995.1"/>
    <property type="molecule type" value="Genomic_DNA"/>
</dbReference>
<evidence type="ECO:0000259" key="3">
    <source>
        <dbReference type="Pfam" id="PF13439"/>
    </source>
</evidence>
<dbReference type="Gene3D" id="3.40.50.2000">
    <property type="entry name" value="Glycogen Phosphorylase B"/>
    <property type="match status" value="2"/>
</dbReference>
<evidence type="ECO:0000259" key="2">
    <source>
        <dbReference type="Pfam" id="PF00534"/>
    </source>
</evidence>
<dbReference type="Pfam" id="PF00534">
    <property type="entry name" value="Glycos_transf_1"/>
    <property type="match status" value="1"/>
</dbReference>
<feature type="domain" description="Glycosyl transferase family 1" evidence="2">
    <location>
        <begin position="200"/>
        <end position="370"/>
    </location>
</feature>
<accession>A0A494TSD7</accession>
<dbReference type="GO" id="GO:0016757">
    <property type="term" value="F:glycosyltransferase activity"/>
    <property type="evidence" value="ECO:0007669"/>
    <property type="project" value="InterPro"/>
</dbReference>
<dbReference type="CDD" id="cd03822">
    <property type="entry name" value="GT4_mannosyltransferase-like"/>
    <property type="match status" value="1"/>
</dbReference>
<dbReference type="InterPro" id="IPR008928">
    <property type="entry name" value="6-hairpin_glycosidase_sf"/>
</dbReference>
<dbReference type="InterPro" id="IPR028098">
    <property type="entry name" value="Glyco_trans_4-like_N"/>
</dbReference>
<evidence type="ECO:0000313" key="5">
    <source>
        <dbReference type="Proteomes" id="UP000276254"/>
    </source>
</evidence>
<reference evidence="4 5" key="1">
    <citation type="submission" date="2018-09" db="EMBL/GenBank/DDBJ databases">
        <title>Sphingomonas peninsula sp. nov., isolated from fildes peninsula, Antarctic soil.</title>
        <authorList>
            <person name="Yingchao G."/>
        </authorList>
    </citation>
    <scope>NUCLEOTIDE SEQUENCE [LARGE SCALE GENOMIC DNA]</scope>
    <source>
        <strain evidence="4 5">YZ-8</strain>
    </source>
</reference>
<dbReference type="GO" id="GO:0005975">
    <property type="term" value="P:carbohydrate metabolic process"/>
    <property type="evidence" value="ECO:0007669"/>
    <property type="project" value="InterPro"/>
</dbReference>
<sequence>MSLSDKFVALSDAAPTAVKRIALLGNFLPRRCGIATFTTDIYRALESRFPDMAVDVWAMNDGTNRYDYPDAVVGSIDADDPESYRAAAREIEASAPDLLWIQHEFGIFGGSAGDYLLPLLERMTCPVAATLHTILSEPDVDQRRVMDALIERCQSLIVMAEEGRRILIDTYGADPETVSVIPHGIPDRPFGPTEPMKERLGLTGYEVILTFGLLSKGKGIETMIEAMPAIVTRFPKTLYVVLGATHPHTVAHEGESYRDQLKAQADALGVGENIRWVDSFVETSEVLDYLEAADIYATPYLNPAQITSGTLAYAVGLGKPVVSTPYVHARELLANDHGRIVGFGDSAGFADAIIGLLSDRDALESLRERTYLLGRTMIWPRFAEAALAEFNKAPVVQALRPQGAKSRPIPARLPMTAIERLSDSTGMLQHSVFSIPDRAHGYCVDDNARALILMCRNKGFPSADRAKWTQIYAAFVQHAWNPDTQAFRNFMGFNRTWLEDTGSCDSRARTVWSLAIAATEASDPAIRQWARTLFDTTLAATAEQTSLRTRAFMMLAASAMLTIRSGDQKLTRLLTEFGDDLISQLEGSRREDWCWFETVLAYDNARLPEALLRAGLALDRNDFVVRGLETLTWISDRQSATEGHFRAVGSDSFGRPFAPPLRYDQQPLEAWAMVDACEAAFAATHDDHWKTIATKAYRWFLGENDLGLAIADAVTGECCDGLMPTGINRNQGAESVLSFHIATYAINQLLAESFESETRTLGEFSFMRHQTLDVIAPPISAQTPRRPIARRGPPIPPRLEQPRAV</sequence>
<keyword evidence="4" id="KW-0808">Transferase</keyword>
<organism evidence="4 5">
    <name type="scientific">Sphingomonas paeninsulae</name>
    <dbReference type="NCBI Taxonomy" id="2319844"/>
    <lineage>
        <taxon>Bacteria</taxon>
        <taxon>Pseudomonadati</taxon>
        <taxon>Pseudomonadota</taxon>
        <taxon>Alphaproteobacteria</taxon>
        <taxon>Sphingomonadales</taxon>
        <taxon>Sphingomonadaceae</taxon>
        <taxon>Sphingomonas</taxon>
    </lineage>
</organism>